<dbReference type="Proteomes" id="UP000027730">
    <property type="component" value="Unassembled WGS sequence"/>
</dbReference>
<evidence type="ECO:0000313" key="3">
    <source>
        <dbReference type="Proteomes" id="UP000027730"/>
    </source>
</evidence>
<organism evidence="2 3">
    <name type="scientific">Aureobasidium namibiae CBS 147.97</name>
    <dbReference type="NCBI Taxonomy" id="1043004"/>
    <lineage>
        <taxon>Eukaryota</taxon>
        <taxon>Fungi</taxon>
        <taxon>Dikarya</taxon>
        <taxon>Ascomycota</taxon>
        <taxon>Pezizomycotina</taxon>
        <taxon>Dothideomycetes</taxon>
        <taxon>Dothideomycetidae</taxon>
        <taxon>Dothideales</taxon>
        <taxon>Saccotheciaceae</taxon>
        <taxon>Aureobasidium</taxon>
    </lineage>
</organism>
<evidence type="ECO:0000313" key="2">
    <source>
        <dbReference type="EMBL" id="KEQ73490.1"/>
    </source>
</evidence>
<protein>
    <submittedName>
        <fullName evidence="2">Uncharacterized protein</fullName>
    </submittedName>
</protein>
<reference evidence="2 3" key="1">
    <citation type="journal article" date="2014" name="BMC Genomics">
        <title>Genome sequencing of four Aureobasidium pullulans varieties: biotechnological potential, stress tolerance, and description of new species.</title>
        <authorList>
            <person name="Gostin Ar C."/>
            <person name="Ohm R.A."/>
            <person name="Kogej T."/>
            <person name="Sonjak S."/>
            <person name="Turk M."/>
            <person name="Zajc J."/>
            <person name="Zalar P."/>
            <person name="Grube M."/>
            <person name="Sun H."/>
            <person name="Han J."/>
            <person name="Sharma A."/>
            <person name="Chiniquy J."/>
            <person name="Ngan C.Y."/>
            <person name="Lipzen A."/>
            <person name="Barry K."/>
            <person name="Grigoriev I.V."/>
            <person name="Gunde-Cimerman N."/>
        </authorList>
    </citation>
    <scope>NUCLEOTIDE SEQUENCE [LARGE SCALE GENOMIC DNA]</scope>
    <source>
        <strain evidence="2 3">CBS 147.97</strain>
    </source>
</reference>
<dbReference type="EMBL" id="KL584709">
    <property type="protein sequence ID" value="KEQ73490.1"/>
    <property type="molecule type" value="Genomic_DNA"/>
</dbReference>
<sequence>MVAEGSGDHGLRCIATDTPTCFTPLIVQYIDLLSLCDPRSSELRYDRPKVFKTGKQSQLVSCAGQFEFYEGTSHPCRPRRLGSQDHMATARVQDIPVYRRGVSPASFAIQWTPGTDGESARLRYSLVCAIALVHEVMHAFWDVRGDYPEEGILAEAPPEPFYMDTRIAELGFQWQTLVLGGEFYGILEPFIFPYGARTSRWPGPTELAERKHTELRMSLRQYGHVRNWQTRHAVSMDWVRSLFTDGFWKEIERNGDAGLKIKIQRRLDARRKLDDESQWLKGEEQVPYDFIESPTSVLSNEDEEDCQGLGIVDRYDVGEKWHMTKNDWKRHGSKTDPPASSLISDFDHDIEELE</sequence>
<dbReference type="OrthoDB" id="10254945at2759"/>
<evidence type="ECO:0000256" key="1">
    <source>
        <dbReference type="SAM" id="MobiDB-lite"/>
    </source>
</evidence>
<gene>
    <name evidence="2" type="ORF">M436DRAFT_63776</name>
</gene>
<proteinExistence type="predicted"/>
<dbReference type="AlphaFoldDB" id="A0A074WK29"/>
<dbReference type="HOGENOM" id="CLU_782991_0_0_1"/>
<dbReference type="STRING" id="1043004.A0A074WK29"/>
<feature type="region of interest" description="Disordered" evidence="1">
    <location>
        <begin position="326"/>
        <end position="354"/>
    </location>
</feature>
<dbReference type="GeneID" id="25413583"/>
<name>A0A074WK29_9PEZI</name>
<accession>A0A074WK29</accession>
<keyword evidence="3" id="KW-1185">Reference proteome</keyword>
<dbReference type="RefSeq" id="XP_013427651.1">
    <property type="nucleotide sequence ID" value="XM_013572197.1"/>
</dbReference>